<dbReference type="GO" id="GO:0005634">
    <property type="term" value="C:nucleus"/>
    <property type="evidence" value="ECO:0007669"/>
    <property type="project" value="TreeGrafter"/>
</dbReference>
<dbReference type="OrthoDB" id="5959761at2759"/>
<evidence type="ECO:0000313" key="7">
    <source>
        <dbReference type="WBParaSite" id="EVEC_0000113801-mRNA-1"/>
    </source>
</evidence>
<dbReference type="Proteomes" id="UP000274131">
    <property type="component" value="Unassembled WGS sequence"/>
</dbReference>
<dbReference type="SUPFAM" id="SSF55729">
    <property type="entry name" value="Acyl-CoA N-acyltransferases (Nat)"/>
    <property type="match status" value="1"/>
</dbReference>
<dbReference type="EMBL" id="UXUI01007143">
    <property type="protein sequence ID" value="VDD85703.1"/>
    <property type="molecule type" value="Genomic_DNA"/>
</dbReference>
<dbReference type="GO" id="GO:0005737">
    <property type="term" value="C:cytoplasm"/>
    <property type="evidence" value="ECO:0007669"/>
    <property type="project" value="TreeGrafter"/>
</dbReference>
<protein>
    <recommendedName>
        <fullName evidence="3">Ornithine decarboxylase antizyme</fullName>
    </recommendedName>
</protein>
<evidence type="ECO:0000256" key="3">
    <source>
        <dbReference type="ARBA" id="ARBA00017712"/>
    </source>
</evidence>
<dbReference type="STRING" id="51028.A0A0N4UUQ5"/>
<name>A0A0N4UUQ5_ENTVE</name>
<keyword evidence="4" id="KW-0688">Ribosomal frameshifting</keyword>
<reference evidence="7" key="1">
    <citation type="submission" date="2016-04" db="UniProtKB">
        <authorList>
            <consortium name="WormBaseParasite"/>
        </authorList>
    </citation>
    <scope>IDENTIFICATION</scope>
</reference>
<dbReference type="InterPro" id="IPR002993">
    <property type="entry name" value="ODC_AZ"/>
</dbReference>
<dbReference type="GO" id="GO:0008073">
    <property type="term" value="F:ornithine decarboxylase inhibitor activity"/>
    <property type="evidence" value="ECO:0007669"/>
    <property type="project" value="InterPro"/>
</dbReference>
<dbReference type="InterPro" id="IPR038581">
    <property type="entry name" value="ODC_AZ_sf"/>
</dbReference>
<dbReference type="PANTHER" id="PTHR10279:SF10">
    <property type="entry name" value="ORNITHINE DECARBOXYLASE ANTIZYME"/>
    <property type="match status" value="1"/>
</dbReference>
<comment type="subunit">
    <text evidence="2">Interacts with ODC1 and thereby sterically blocks ODC homodimerization.</text>
</comment>
<comment type="similarity">
    <text evidence="1">Belongs to the ODC antizyme family.</text>
</comment>
<dbReference type="WBParaSite" id="EVEC_0000113801-mRNA-1">
    <property type="protein sequence ID" value="EVEC_0000113801-mRNA-1"/>
    <property type="gene ID" value="EVEC_0000113801"/>
</dbReference>
<evidence type="ECO:0000313" key="5">
    <source>
        <dbReference type="EMBL" id="VDD85703.1"/>
    </source>
</evidence>
<evidence type="ECO:0000313" key="6">
    <source>
        <dbReference type="Proteomes" id="UP000274131"/>
    </source>
</evidence>
<evidence type="ECO:0000256" key="1">
    <source>
        <dbReference type="ARBA" id="ARBA00008796"/>
    </source>
</evidence>
<dbReference type="PANTHER" id="PTHR10279">
    <property type="entry name" value="ORNITHINE DECARBOXYLASE ANTIZYME"/>
    <property type="match status" value="1"/>
</dbReference>
<accession>A0A0N4UUQ5</accession>
<dbReference type="Pfam" id="PF02100">
    <property type="entry name" value="ODC_AZ"/>
    <property type="match status" value="1"/>
</dbReference>
<dbReference type="Gene3D" id="3.40.630.60">
    <property type="match status" value="1"/>
</dbReference>
<evidence type="ECO:0000256" key="2">
    <source>
        <dbReference type="ARBA" id="ARBA00011836"/>
    </source>
</evidence>
<dbReference type="GO" id="GO:0045732">
    <property type="term" value="P:positive regulation of protein catabolic process"/>
    <property type="evidence" value="ECO:0007669"/>
    <property type="project" value="TreeGrafter"/>
</dbReference>
<dbReference type="AlphaFoldDB" id="A0A0N4UUQ5"/>
<dbReference type="InterPro" id="IPR016181">
    <property type="entry name" value="Acyl_CoA_acyltransferase"/>
</dbReference>
<dbReference type="GO" id="GO:0075523">
    <property type="term" value="P:viral translational frameshifting"/>
    <property type="evidence" value="ECO:0007669"/>
    <property type="project" value="UniProtKB-KW"/>
</dbReference>
<proteinExistence type="inferred from homology"/>
<keyword evidence="6" id="KW-1185">Reference proteome</keyword>
<sequence>MVFFYRNFVRKVFISNKVFDFDVLHFSSGCFFHYIQVLLEVSPEWCCHLVEKDTLALFLPLNKPVSSLSNGAFVSLLECCEEKLHVKRVLICVNKGTVTKENLSCLQYVGFTPLHPNHYPSNLNPDLLFAMVYNV</sequence>
<evidence type="ECO:0000256" key="4">
    <source>
        <dbReference type="ARBA" id="ARBA00022758"/>
    </source>
</evidence>
<organism evidence="7">
    <name type="scientific">Enterobius vermicularis</name>
    <name type="common">Human pinworm</name>
    <dbReference type="NCBI Taxonomy" id="51028"/>
    <lineage>
        <taxon>Eukaryota</taxon>
        <taxon>Metazoa</taxon>
        <taxon>Ecdysozoa</taxon>
        <taxon>Nematoda</taxon>
        <taxon>Chromadorea</taxon>
        <taxon>Rhabditida</taxon>
        <taxon>Spirurina</taxon>
        <taxon>Oxyuridomorpha</taxon>
        <taxon>Oxyuroidea</taxon>
        <taxon>Oxyuridae</taxon>
        <taxon>Enterobius</taxon>
    </lineage>
</organism>
<gene>
    <name evidence="5" type="ORF">EVEC_LOCUS846</name>
</gene>
<reference evidence="5 6" key="2">
    <citation type="submission" date="2018-10" db="EMBL/GenBank/DDBJ databases">
        <authorList>
            <consortium name="Pathogen Informatics"/>
        </authorList>
    </citation>
    <scope>NUCLEOTIDE SEQUENCE [LARGE SCALE GENOMIC DNA]</scope>
</reference>